<feature type="transmembrane region" description="Helical" evidence="5">
    <location>
        <begin position="250"/>
        <end position="271"/>
    </location>
</feature>
<feature type="transmembrane region" description="Helical" evidence="5">
    <location>
        <begin position="283"/>
        <end position="303"/>
    </location>
</feature>
<organism evidence="6 7">
    <name type="scientific">Streptomyces yaizuensis</name>
    <dbReference type="NCBI Taxonomy" id="2989713"/>
    <lineage>
        <taxon>Bacteria</taxon>
        <taxon>Bacillati</taxon>
        <taxon>Actinomycetota</taxon>
        <taxon>Actinomycetes</taxon>
        <taxon>Kitasatosporales</taxon>
        <taxon>Streptomycetaceae</taxon>
        <taxon>Streptomyces</taxon>
    </lineage>
</organism>
<keyword evidence="3 5" id="KW-1133">Transmembrane helix</keyword>
<protein>
    <submittedName>
        <fullName evidence="6">Chloride channel protein</fullName>
    </submittedName>
</protein>
<dbReference type="SUPFAM" id="SSF81340">
    <property type="entry name" value="Clc chloride channel"/>
    <property type="match status" value="1"/>
</dbReference>
<dbReference type="RefSeq" id="WP_323447882.1">
    <property type="nucleotide sequence ID" value="NZ_BSBI01000006.1"/>
</dbReference>
<sequence>MPASPAVPGVPKTPGTPSLRDILLSRGYLKLLGLSLLLGIPIALACFLFVSVQHAFQHAVWTDLPRAVGYDEPPWWWPLPALLLAGLVLAPIVTRVPGGGGHLPVHGLGGTPLGPRELPGVVAAALISLPLGVVLGPEAPLMALGSGLALLAVRESRRAAEPKAAMVLATSGSTAAISTILGGPLVAAVMIVEAAGLAGPQLVVLLLPCLLASGVGALVFTGFGEWTGFSIGALELPSVPPNVSPDAGDFLWGVPVAVLIGVVVTGAHRLGYLSAAWTARHTAVRTVVAAVAVGVLLTAYALITGRSPAEAALSGQATLGALAAAPHSWSVAALLVLVACKGLAWGICLGALRGGPIFPAVLLGAALGVACAGLPGLGATPALALGMATASAVVTRLPVTSAVLAALLLGPDAANQTPLIAVCAVVGFVTAQFLERPRGESTAPDGKQ</sequence>
<feature type="transmembrane region" description="Helical" evidence="5">
    <location>
        <begin position="175"/>
        <end position="195"/>
    </location>
</feature>
<gene>
    <name evidence="6" type="ORF">SYYSPA8_16055</name>
</gene>
<evidence type="ECO:0000256" key="3">
    <source>
        <dbReference type="ARBA" id="ARBA00022989"/>
    </source>
</evidence>
<accession>A0ABQ5NZP0</accession>
<reference evidence="6 7" key="1">
    <citation type="submission" date="2022-10" db="EMBL/GenBank/DDBJ databases">
        <title>Draft genome sequence of Streptomyces sp. YSPA8.</title>
        <authorList>
            <person name="Moriuchi R."/>
            <person name="Dohra H."/>
            <person name="Yamamura H."/>
            <person name="Kodani S."/>
        </authorList>
    </citation>
    <scope>NUCLEOTIDE SEQUENCE [LARGE SCALE GENOMIC DNA]</scope>
    <source>
        <strain evidence="6 7">YSPA8</strain>
    </source>
</reference>
<comment type="subcellular location">
    <subcellularLocation>
        <location evidence="1">Membrane</location>
        <topology evidence="1">Multi-pass membrane protein</topology>
    </subcellularLocation>
</comment>
<proteinExistence type="predicted"/>
<comment type="caution">
    <text evidence="6">The sequence shown here is derived from an EMBL/GenBank/DDBJ whole genome shotgun (WGS) entry which is preliminary data.</text>
</comment>
<feature type="transmembrane region" description="Helical" evidence="5">
    <location>
        <begin position="329"/>
        <end position="350"/>
    </location>
</feature>
<keyword evidence="4 5" id="KW-0472">Membrane</keyword>
<keyword evidence="2 5" id="KW-0812">Transmembrane</keyword>
<dbReference type="PRINTS" id="PR00762">
    <property type="entry name" value="CLCHANNEL"/>
</dbReference>
<dbReference type="EMBL" id="BSBI01000006">
    <property type="protein sequence ID" value="GLF95830.1"/>
    <property type="molecule type" value="Genomic_DNA"/>
</dbReference>
<dbReference type="Gene3D" id="1.10.3080.10">
    <property type="entry name" value="Clc chloride channel"/>
    <property type="match status" value="1"/>
</dbReference>
<dbReference type="InterPro" id="IPR014743">
    <property type="entry name" value="Cl-channel_core"/>
</dbReference>
<feature type="transmembrane region" description="Helical" evidence="5">
    <location>
        <begin position="31"/>
        <end position="55"/>
    </location>
</feature>
<name>A0ABQ5NZP0_9ACTN</name>
<dbReference type="InterPro" id="IPR001807">
    <property type="entry name" value="ClC"/>
</dbReference>
<evidence type="ECO:0000256" key="2">
    <source>
        <dbReference type="ARBA" id="ARBA00022692"/>
    </source>
</evidence>
<evidence type="ECO:0000256" key="1">
    <source>
        <dbReference type="ARBA" id="ARBA00004141"/>
    </source>
</evidence>
<dbReference type="Proteomes" id="UP001291653">
    <property type="component" value="Unassembled WGS sequence"/>
</dbReference>
<dbReference type="Pfam" id="PF00654">
    <property type="entry name" value="Voltage_CLC"/>
    <property type="match status" value="1"/>
</dbReference>
<feature type="transmembrane region" description="Helical" evidence="5">
    <location>
        <begin position="75"/>
        <end position="97"/>
    </location>
</feature>
<feature type="transmembrane region" description="Helical" evidence="5">
    <location>
        <begin position="357"/>
        <end position="377"/>
    </location>
</feature>
<evidence type="ECO:0000313" key="6">
    <source>
        <dbReference type="EMBL" id="GLF95830.1"/>
    </source>
</evidence>
<keyword evidence="7" id="KW-1185">Reference proteome</keyword>
<evidence type="ECO:0000256" key="5">
    <source>
        <dbReference type="SAM" id="Phobius"/>
    </source>
</evidence>
<feature type="transmembrane region" description="Helical" evidence="5">
    <location>
        <begin position="202"/>
        <end position="223"/>
    </location>
</feature>
<evidence type="ECO:0000313" key="7">
    <source>
        <dbReference type="Proteomes" id="UP001291653"/>
    </source>
</evidence>
<evidence type="ECO:0000256" key="4">
    <source>
        <dbReference type="ARBA" id="ARBA00023136"/>
    </source>
</evidence>